<dbReference type="AlphaFoldDB" id="A0A2W1LSY4"/>
<keyword evidence="1 5" id="KW-0489">Methyltransferase</keyword>
<dbReference type="InterPro" id="IPR002052">
    <property type="entry name" value="DNA_methylase_N6_adenine_CS"/>
</dbReference>
<dbReference type="InterPro" id="IPR019874">
    <property type="entry name" value="RF_methyltr_PrmC"/>
</dbReference>
<dbReference type="PANTHER" id="PTHR18895:SF74">
    <property type="entry name" value="MTRF1L RELEASE FACTOR GLUTAMINE METHYLTRANSFERASE"/>
    <property type="match status" value="1"/>
</dbReference>
<feature type="binding site" evidence="5">
    <location>
        <begin position="224"/>
        <end position="227"/>
    </location>
    <ligand>
        <name>substrate</name>
    </ligand>
</feature>
<proteinExistence type="inferred from homology"/>
<feature type="binding site" evidence="5">
    <location>
        <begin position="153"/>
        <end position="157"/>
    </location>
    <ligand>
        <name>S-adenosyl-L-methionine</name>
        <dbReference type="ChEBI" id="CHEBI:59789"/>
    </ligand>
</feature>
<dbReference type="PROSITE" id="PS00092">
    <property type="entry name" value="N6_MTASE"/>
    <property type="match status" value="1"/>
</dbReference>
<feature type="domain" description="Release factor glutamine methyltransferase N-terminal" evidence="7">
    <location>
        <begin position="16"/>
        <end position="86"/>
    </location>
</feature>
<evidence type="ECO:0000259" key="6">
    <source>
        <dbReference type="Pfam" id="PF05175"/>
    </source>
</evidence>
<evidence type="ECO:0000256" key="3">
    <source>
        <dbReference type="ARBA" id="ARBA00022691"/>
    </source>
</evidence>
<dbReference type="CDD" id="cd02440">
    <property type="entry name" value="AdoMet_MTases"/>
    <property type="match status" value="1"/>
</dbReference>
<feature type="binding site" evidence="5">
    <location>
        <position position="224"/>
    </location>
    <ligand>
        <name>S-adenosyl-L-methionine</name>
        <dbReference type="ChEBI" id="CHEBI:59789"/>
    </ligand>
</feature>
<comment type="caution">
    <text evidence="5">Lacks conserved residue(s) required for the propagation of feature annotation.</text>
</comment>
<dbReference type="InterPro" id="IPR029063">
    <property type="entry name" value="SAM-dependent_MTases_sf"/>
</dbReference>
<dbReference type="EC" id="2.1.1.297" evidence="5"/>
<dbReference type="EMBL" id="QKRB01000006">
    <property type="protein sequence ID" value="PZD97885.1"/>
    <property type="molecule type" value="Genomic_DNA"/>
</dbReference>
<evidence type="ECO:0000313" key="8">
    <source>
        <dbReference type="EMBL" id="PZD97885.1"/>
    </source>
</evidence>
<dbReference type="GO" id="GO:0032259">
    <property type="term" value="P:methylation"/>
    <property type="evidence" value="ECO:0007669"/>
    <property type="project" value="UniProtKB-KW"/>
</dbReference>
<comment type="similarity">
    <text evidence="5">Belongs to the protein N5-glutamine methyltransferase family. PrmC subfamily.</text>
</comment>
<gene>
    <name evidence="5 8" type="primary">prmC</name>
    <name evidence="8" type="ORF">DNH61_00440</name>
</gene>
<evidence type="ECO:0000256" key="2">
    <source>
        <dbReference type="ARBA" id="ARBA00022679"/>
    </source>
</evidence>
<dbReference type="InterPro" id="IPR007848">
    <property type="entry name" value="Small_mtfrase_dom"/>
</dbReference>
<dbReference type="Gene3D" id="3.40.50.150">
    <property type="entry name" value="Vaccinia Virus protein VP39"/>
    <property type="match status" value="1"/>
</dbReference>
<dbReference type="GO" id="GO:0102559">
    <property type="term" value="F:peptide chain release factor N(5)-glutamine methyltransferase activity"/>
    <property type="evidence" value="ECO:0007669"/>
    <property type="project" value="UniProtKB-EC"/>
</dbReference>
<accession>A0A2W1LSY4</accession>
<organism evidence="8 9">
    <name type="scientific">Paenibacillus sambharensis</name>
    <dbReference type="NCBI Taxonomy" id="1803190"/>
    <lineage>
        <taxon>Bacteria</taxon>
        <taxon>Bacillati</taxon>
        <taxon>Bacillota</taxon>
        <taxon>Bacilli</taxon>
        <taxon>Bacillales</taxon>
        <taxon>Paenibacillaceae</taxon>
        <taxon>Paenibacillus</taxon>
    </lineage>
</organism>
<dbReference type="SUPFAM" id="SSF53335">
    <property type="entry name" value="S-adenosyl-L-methionine-dependent methyltransferases"/>
    <property type="match status" value="1"/>
</dbReference>
<name>A0A2W1LSY4_9BACL</name>
<dbReference type="Pfam" id="PF05175">
    <property type="entry name" value="MTS"/>
    <property type="match status" value="1"/>
</dbReference>
<dbReference type="Gene3D" id="1.10.8.10">
    <property type="entry name" value="DNA helicase RuvA subunit, C-terminal domain"/>
    <property type="match status" value="1"/>
</dbReference>
<protein>
    <recommendedName>
        <fullName evidence="5">Release factor glutamine methyltransferase</fullName>
        <shortName evidence="5">RF MTase</shortName>
        <ecNumber evidence="5">2.1.1.297</ecNumber>
    </recommendedName>
    <alternativeName>
        <fullName evidence="5">N5-glutamine methyltransferase PrmC</fullName>
    </alternativeName>
    <alternativeName>
        <fullName evidence="5">Protein-(glutamine-N5) MTase PrmC</fullName>
    </alternativeName>
    <alternativeName>
        <fullName evidence="5">Protein-glutamine N-methyltransferase PrmC</fullName>
    </alternativeName>
</protein>
<dbReference type="InterPro" id="IPR040758">
    <property type="entry name" value="PrmC_N"/>
</dbReference>
<evidence type="ECO:0000313" key="9">
    <source>
        <dbReference type="Proteomes" id="UP000249522"/>
    </source>
</evidence>
<dbReference type="NCBIfam" id="TIGR00536">
    <property type="entry name" value="hemK_fam"/>
    <property type="match status" value="1"/>
</dbReference>
<feature type="binding site" evidence="5">
    <location>
        <position position="176"/>
    </location>
    <ligand>
        <name>S-adenosyl-L-methionine</name>
        <dbReference type="ChEBI" id="CHEBI:59789"/>
    </ligand>
</feature>
<evidence type="ECO:0000256" key="4">
    <source>
        <dbReference type="ARBA" id="ARBA00048391"/>
    </source>
</evidence>
<evidence type="ECO:0000256" key="1">
    <source>
        <dbReference type="ARBA" id="ARBA00022603"/>
    </source>
</evidence>
<keyword evidence="3 5" id="KW-0949">S-adenosyl-L-methionine</keyword>
<keyword evidence="2 5" id="KW-0808">Transferase</keyword>
<dbReference type="Proteomes" id="UP000249522">
    <property type="component" value="Unassembled WGS sequence"/>
</dbReference>
<comment type="caution">
    <text evidence="8">The sequence shown here is derived from an EMBL/GenBank/DDBJ whole genome shotgun (WGS) entry which is preliminary data.</text>
</comment>
<dbReference type="GO" id="GO:0003676">
    <property type="term" value="F:nucleic acid binding"/>
    <property type="evidence" value="ECO:0007669"/>
    <property type="project" value="InterPro"/>
</dbReference>
<dbReference type="OrthoDB" id="9800643at2"/>
<sequence length="324" mass="35751">MPDRRFTPEPNRTIGEACVQASCFLEEAGVGEARPNAELLLMHLLGMEKSALLRDWRDPFPAGNEAVWAQLVQRKAEGEPVQYIMGEQWFYGLPFQVTPAVLIPRPETELLVEAVLAAADRLWPAASEDEQEIPEAGERQGKGRKALRAVDVGTGSGAIAVTLAVQRPEWQVCATDLSSEALQVAHANAKRHGAEDRMLWLQGDLLEPVTAASPPLAVDILVSNPPYIPAGDIEGLQREVRDYEPRLALDGGEDGLNPYRRMLKQMKDMAAVPAIAAFELGQGQAHEVARMMMDTRWWNEIRIVDDYAGIGRHVIALRTSSFDN</sequence>
<comment type="catalytic activity">
    <reaction evidence="4 5">
        <text>L-glutaminyl-[peptide chain release factor] + S-adenosyl-L-methionine = N(5)-methyl-L-glutaminyl-[peptide chain release factor] + S-adenosyl-L-homocysteine + H(+)</text>
        <dbReference type="Rhea" id="RHEA:42896"/>
        <dbReference type="Rhea" id="RHEA-COMP:10271"/>
        <dbReference type="Rhea" id="RHEA-COMP:10272"/>
        <dbReference type="ChEBI" id="CHEBI:15378"/>
        <dbReference type="ChEBI" id="CHEBI:30011"/>
        <dbReference type="ChEBI" id="CHEBI:57856"/>
        <dbReference type="ChEBI" id="CHEBI:59789"/>
        <dbReference type="ChEBI" id="CHEBI:61891"/>
        <dbReference type="EC" id="2.1.1.297"/>
    </reaction>
</comment>
<keyword evidence="9" id="KW-1185">Reference proteome</keyword>
<reference evidence="8 9" key="1">
    <citation type="submission" date="2018-06" db="EMBL/GenBank/DDBJ databases">
        <title>Paenibacillus imtechensis sp. nov.</title>
        <authorList>
            <person name="Pinnaka A.K."/>
            <person name="Singh H."/>
            <person name="Kaur M."/>
        </authorList>
    </citation>
    <scope>NUCLEOTIDE SEQUENCE [LARGE SCALE GENOMIC DNA]</scope>
    <source>
        <strain evidence="8 9">SMB1</strain>
    </source>
</reference>
<dbReference type="InterPro" id="IPR050320">
    <property type="entry name" value="N5-glutamine_MTase"/>
</dbReference>
<feature type="domain" description="Methyltransferase small" evidence="6">
    <location>
        <begin position="148"/>
        <end position="227"/>
    </location>
</feature>
<comment type="function">
    <text evidence="5">Methylates the class 1 translation termination release factors RF1/PrfA and RF2/PrfB on the glutamine residue of the universally conserved GGQ motif.</text>
</comment>
<dbReference type="Pfam" id="PF17827">
    <property type="entry name" value="PrmC_N"/>
    <property type="match status" value="1"/>
</dbReference>
<dbReference type="PANTHER" id="PTHR18895">
    <property type="entry name" value="HEMK METHYLTRANSFERASE"/>
    <property type="match status" value="1"/>
</dbReference>
<dbReference type="HAMAP" id="MF_02126">
    <property type="entry name" value="RF_methyltr_PrmC"/>
    <property type="match status" value="1"/>
</dbReference>
<dbReference type="InterPro" id="IPR004556">
    <property type="entry name" value="HemK-like"/>
</dbReference>
<dbReference type="NCBIfam" id="TIGR03534">
    <property type="entry name" value="RF_mod_PrmC"/>
    <property type="match status" value="1"/>
</dbReference>
<evidence type="ECO:0000259" key="7">
    <source>
        <dbReference type="Pfam" id="PF17827"/>
    </source>
</evidence>
<evidence type="ECO:0000256" key="5">
    <source>
        <dbReference type="HAMAP-Rule" id="MF_02126"/>
    </source>
</evidence>